<comment type="caution">
    <text evidence="1">The sequence shown here is derived from an EMBL/GenBank/DDBJ whole genome shotgun (WGS) entry which is preliminary data.</text>
</comment>
<sequence length="119" mass="13237">GFSRFELEKTSLRLQYAGGHDKALVQSEEEHDRLHEIPPHYSVDVTAALTEPTNIVLRSTAYNRPVLKWNHIVYESAVSETDVVLFAKGINTREGINAAPQTLRCVFSNIVETAVTVSA</sequence>
<name>A0AA38F7P0_TAXCH</name>
<protein>
    <submittedName>
        <fullName evidence="1">Uncharacterized protein</fullName>
    </submittedName>
</protein>
<dbReference type="EMBL" id="JAHRHJ020003369">
    <property type="protein sequence ID" value="KAH9291851.1"/>
    <property type="molecule type" value="Genomic_DNA"/>
</dbReference>
<reference evidence="1 2" key="1">
    <citation type="journal article" date="2021" name="Nat. Plants">
        <title>The Taxus genome provides insights into paclitaxel biosynthesis.</title>
        <authorList>
            <person name="Xiong X."/>
            <person name="Gou J."/>
            <person name="Liao Q."/>
            <person name="Li Y."/>
            <person name="Zhou Q."/>
            <person name="Bi G."/>
            <person name="Li C."/>
            <person name="Du R."/>
            <person name="Wang X."/>
            <person name="Sun T."/>
            <person name="Guo L."/>
            <person name="Liang H."/>
            <person name="Lu P."/>
            <person name="Wu Y."/>
            <person name="Zhang Z."/>
            <person name="Ro D.K."/>
            <person name="Shang Y."/>
            <person name="Huang S."/>
            <person name="Yan J."/>
        </authorList>
    </citation>
    <scope>NUCLEOTIDE SEQUENCE [LARGE SCALE GENOMIC DNA]</scope>
    <source>
        <strain evidence="1">Ta-2019</strain>
    </source>
</reference>
<accession>A0AA38F7P0</accession>
<dbReference type="Proteomes" id="UP000824469">
    <property type="component" value="Unassembled WGS sequence"/>
</dbReference>
<gene>
    <name evidence="1" type="ORF">KI387_042960</name>
</gene>
<feature type="non-terminal residue" evidence="1">
    <location>
        <position position="1"/>
    </location>
</feature>
<keyword evidence="2" id="KW-1185">Reference proteome</keyword>
<evidence type="ECO:0000313" key="1">
    <source>
        <dbReference type="EMBL" id="KAH9291851.1"/>
    </source>
</evidence>
<dbReference type="AlphaFoldDB" id="A0AA38F7P0"/>
<proteinExistence type="predicted"/>
<organism evidence="1 2">
    <name type="scientific">Taxus chinensis</name>
    <name type="common">Chinese yew</name>
    <name type="synonym">Taxus wallichiana var. chinensis</name>
    <dbReference type="NCBI Taxonomy" id="29808"/>
    <lineage>
        <taxon>Eukaryota</taxon>
        <taxon>Viridiplantae</taxon>
        <taxon>Streptophyta</taxon>
        <taxon>Embryophyta</taxon>
        <taxon>Tracheophyta</taxon>
        <taxon>Spermatophyta</taxon>
        <taxon>Pinopsida</taxon>
        <taxon>Pinidae</taxon>
        <taxon>Conifers II</taxon>
        <taxon>Cupressales</taxon>
        <taxon>Taxaceae</taxon>
        <taxon>Taxus</taxon>
    </lineage>
</organism>
<evidence type="ECO:0000313" key="2">
    <source>
        <dbReference type="Proteomes" id="UP000824469"/>
    </source>
</evidence>